<dbReference type="InterPro" id="IPR004268">
    <property type="entry name" value="MurJ"/>
</dbReference>
<dbReference type="KEGG" id="cbd:CBUD_1676"/>
<comment type="similarity">
    <text evidence="9 10 11">Belongs to the MurJ/MviN family.</text>
</comment>
<feature type="transmembrane region" description="Helical" evidence="10">
    <location>
        <begin position="139"/>
        <end position="156"/>
    </location>
</feature>
<keyword evidence="4 10" id="KW-0133">Cell shape</keyword>
<dbReference type="GO" id="GO:0005886">
    <property type="term" value="C:plasma membrane"/>
    <property type="evidence" value="ECO:0007669"/>
    <property type="project" value="UniProtKB-SubCell"/>
</dbReference>
<dbReference type="Proteomes" id="UP000008555">
    <property type="component" value="Chromosome"/>
</dbReference>
<comment type="subcellular location">
    <subcellularLocation>
        <location evidence="10">Cell inner membrane</location>
        <topology evidence="10">Multi-pass membrane protein</topology>
    </subcellularLocation>
    <subcellularLocation>
        <location evidence="1">Cell membrane</location>
        <topology evidence="1">Multi-pass membrane protein</topology>
    </subcellularLocation>
</comment>
<evidence type="ECO:0000256" key="11">
    <source>
        <dbReference type="PIRNR" id="PIRNR002869"/>
    </source>
</evidence>
<sequence length="515" mass="56396">MSRKLFKSTLVVSSMTLISRLLGFARDVVLAIIFGAGPAFDAFVVAFKIPNFMRRLFGEGAFAQAFVPVLSDYRANRKPEEVREFINHIAGSLGTALLIVVALAEILAPVIIMVFAPGFVRDPVRLAYATHMLRITSPYLFLIALTAFAGATLNTFNRFGVPAFTPVLLNVAMIAVAGLWAPHASTPIYILAWGVLIGGILQLLIQVPFLYRLNLFPVPKWQWRDPGVMRVLKLMVPALFGVSVAQISLLMDNFFASFLAAGSISWLYYSDRLTYLPLGVIGVALATVVLPNLARQHSQKSAQAYSATLDWALRMAMLIGVPAAVALFILAGPLLATLIYHGAFTAHDVLMTRRSLWAFSVGLPGFMLVKILASAFYSRQNVKTPVKIAAAAVVVNLTLNAVLIHPLAHAGLALATSLASSFNAVLLLYFLLRDKIYQPLPHWTKLILRLLFANGIMGLAIGAFAGRVDHWLMWSVMERVWHLVVVILLGLLSYAAAVWISGLRLRDLRPPVNID</sequence>
<protein>
    <recommendedName>
        <fullName evidence="10">Probable lipid II flippase MurJ</fullName>
    </recommendedName>
</protein>
<accession>A9KEJ2</accession>
<evidence type="ECO:0000256" key="9">
    <source>
        <dbReference type="ARBA" id="ARBA00061532"/>
    </source>
</evidence>
<dbReference type="PIRSF" id="PIRSF002869">
    <property type="entry name" value="MviN"/>
    <property type="match status" value="1"/>
</dbReference>
<keyword evidence="5 10" id="KW-0573">Peptidoglycan synthesis</keyword>
<proteinExistence type="inferred from homology"/>
<feature type="transmembrane region" description="Helical" evidence="10">
    <location>
        <begin position="315"/>
        <end position="336"/>
    </location>
</feature>
<feature type="transmembrane region" description="Helical" evidence="10">
    <location>
        <begin position="356"/>
        <end position="376"/>
    </location>
</feature>
<evidence type="ECO:0000256" key="7">
    <source>
        <dbReference type="ARBA" id="ARBA00023136"/>
    </source>
</evidence>
<feature type="transmembrane region" description="Helical" evidence="10">
    <location>
        <begin position="480"/>
        <end position="500"/>
    </location>
</feature>
<dbReference type="AlphaFoldDB" id="A9KEJ2"/>
<feature type="transmembrane region" description="Helical" evidence="10">
    <location>
        <begin position="275"/>
        <end position="294"/>
    </location>
</feature>
<evidence type="ECO:0000256" key="3">
    <source>
        <dbReference type="ARBA" id="ARBA00022692"/>
    </source>
</evidence>
<dbReference type="Pfam" id="PF03023">
    <property type="entry name" value="MurJ"/>
    <property type="match status" value="1"/>
</dbReference>
<dbReference type="NCBIfam" id="TIGR01695">
    <property type="entry name" value="murJ_mviN"/>
    <property type="match status" value="1"/>
</dbReference>
<dbReference type="GO" id="GO:0071555">
    <property type="term" value="P:cell wall organization"/>
    <property type="evidence" value="ECO:0007669"/>
    <property type="project" value="UniProtKB-UniRule"/>
</dbReference>
<dbReference type="EMBL" id="CP000733">
    <property type="protein sequence ID" value="ABS76592.1"/>
    <property type="molecule type" value="Genomic_DNA"/>
</dbReference>
<dbReference type="GO" id="GO:0015648">
    <property type="term" value="F:lipid-linked peptidoglycan transporter activity"/>
    <property type="evidence" value="ECO:0007669"/>
    <property type="project" value="UniProtKB-UniRule"/>
</dbReference>
<evidence type="ECO:0000256" key="5">
    <source>
        <dbReference type="ARBA" id="ARBA00022984"/>
    </source>
</evidence>
<feature type="transmembrane region" description="Helical" evidence="10">
    <location>
        <begin position="163"/>
        <end position="182"/>
    </location>
</feature>
<keyword evidence="6 10" id="KW-1133">Transmembrane helix</keyword>
<evidence type="ECO:0000256" key="8">
    <source>
        <dbReference type="ARBA" id="ARBA00060041"/>
    </source>
</evidence>
<evidence type="ECO:0000313" key="12">
    <source>
        <dbReference type="EMBL" id="ABS76592.1"/>
    </source>
</evidence>
<evidence type="ECO:0000313" key="13">
    <source>
        <dbReference type="Proteomes" id="UP000008555"/>
    </source>
</evidence>
<keyword evidence="10" id="KW-0997">Cell inner membrane</keyword>
<keyword evidence="10 11" id="KW-0961">Cell wall biogenesis/degradation</keyword>
<dbReference type="GO" id="GO:0009252">
    <property type="term" value="P:peptidoglycan biosynthetic process"/>
    <property type="evidence" value="ECO:0007669"/>
    <property type="project" value="UniProtKB-UniRule"/>
</dbReference>
<dbReference type="PANTHER" id="PTHR47019:SF1">
    <property type="entry name" value="LIPID II FLIPPASE MURJ"/>
    <property type="match status" value="1"/>
</dbReference>
<dbReference type="HOGENOM" id="CLU_006797_5_3_6"/>
<feature type="transmembrane region" description="Helical" evidence="10">
    <location>
        <begin position="388"/>
        <end position="408"/>
    </location>
</feature>
<dbReference type="UniPathway" id="UPA00219"/>
<evidence type="ECO:0000256" key="6">
    <source>
        <dbReference type="ARBA" id="ARBA00022989"/>
    </source>
</evidence>
<dbReference type="RefSeq" id="WP_005772465.1">
    <property type="nucleotide sequence ID" value="NC_009727.1"/>
</dbReference>
<dbReference type="HAMAP" id="MF_02078">
    <property type="entry name" value="MurJ_MviN"/>
    <property type="match status" value="1"/>
</dbReference>
<dbReference type="GO" id="GO:0008360">
    <property type="term" value="P:regulation of cell shape"/>
    <property type="evidence" value="ECO:0007669"/>
    <property type="project" value="UniProtKB-UniRule"/>
</dbReference>
<dbReference type="GO" id="GO:0034204">
    <property type="term" value="P:lipid translocation"/>
    <property type="evidence" value="ECO:0007669"/>
    <property type="project" value="TreeGrafter"/>
</dbReference>
<keyword evidence="3 10" id="KW-0812">Transmembrane</keyword>
<feature type="transmembrane region" description="Helical" evidence="10">
    <location>
        <begin position="414"/>
        <end position="432"/>
    </location>
</feature>
<name>A9KEJ2_COXBN</name>
<evidence type="ECO:0000256" key="10">
    <source>
        <dbReference type="HAMAP-Rule" id="MF_02078"/>
    </source>
</evidence>
<feature type="transmembrane region" description="Helical" evidence="10">
    <location>
        <begin position="231"/>
        <end position="255"/>
    </location>
</feature>
<feature type="transmembrane region" description="Helical" evidence="10">
    <location>
        <begin position="28"/>
        <end position="47"/>
    </location>
</feature>
<evidence type="ECO:0000256" key="4">
    <source>
        <dbReference type="ARBA" id="ARBA00022960"/>
    </source>
</evidence>
<keyword evidence="10 11" id="KW-0813">Transport</keyword>
<feature type="transmembrane region" description="Helical" evidence="10">
    <location>
        <begin position="93"/>
        <end position="119"/>
    </location>
</feature>
<evidence type="ECO:0000256" key="2">
    <source>
        <dbReference type="ARBA" id="ARBA00022475"/>
    </source>
</evidence>
<evidence type="ECO:0000256" key="1">
    <source>
        <dbReference type="ARBA" id="ARBA00004651"/>
    </source>
</evidence>
<reference evidence="12 13" key="1">
    <citation type="journal article" date="2009" name="Infect. Immun.">
        <title>Comparative genomics reveal extensive transposon-mediated genomic plasticity and diversity among potential effector proteins within the genus Coxiella.</title>
        <authorList>
            <person name="Beare P.A."/>
            <person name="Unsworth N."/>
            <person name="Andoh M."/>
            <person name="Voth D.E."/>
            <person name="Omsland A."/>
            <person name="Gilk S.D."/>
            <person name="Williams K.P."/>
            <person name="Sobral B.W."/>
            <person name="Kupko J.J.III."/>
            <person name="Porcella S.F."/>
            <person name="Samuel J.E."/>
            <person name="Heinzen R.A."/>
        </authorList>
    </citation>
    <scope>NUCLEOTIDE SEQUENCE [LARGE SCALE GENOMIC DNA]</scope>
    <source>
        <strain evidence="12 13">Dugway 5J108-111</strain>
    </source>
</reference>
<keyword evidence="2 10" id="KW-1003">Cell membrane</keyword>
<keyword evidence="7 10" id="KW-0472">Membrane</keyword>
<dbReference type="CDD" id="cd13123">
    <property type="entry name" value="MATE_MurJ_like"/>
    <property type="match status" value="1"/>
</dbReference>
<comment type="pathway">
    <text evidence="10">Cell wall biogenesis; peptidoglycan biosynthesis.</text>
</comment>
<dbReference type="PRINTS" id="PR01806">
    <property type="entry name" value="VIRFACTRMVIN"/>
</dbReference>
<feature type="transmembrane region" description="Helical" evidence="10">
    <location>
        <begin position="446"/>
        <end position="468"/>
    </location>
</feature>
<comment type="function">
    <text evidence="8 10 11">Involved in peptidoglycan biosynthesis. Transports lipid-linked peptidoglycan precursors from the inner to the outer leaflet of the cytoplasmic membrane.</text>
</comment>
<feature type="transmembrane region" description="Helical" evidence="10">
    <location>
        <begin position="188"/>
        <end position="211"/>
    </location>
</feature>
<dbReference type="PANTHER" id="PTHR47019">
    <property type="entry name" value="LIPID II FLIPPASE MURJ"/>
    <property type="match status" value="1"/>
</dbReference>
<dbReference type="InterPro" id="IPR051050">
    <property type="entry name" value="Lipid_II_flippase_MurJ/MviN"/>
</dbReference>
<gene>
    <name evidence="12" type="primary">mviN</name>
    <name evidence="10" type="synonym">murJ</name>
    <name evidence="12" type="ordered locus">CBUD_1676</name>
</gene>
<organism evidence="12 13">
    <name type="scientific">Coxiella burnetii (strain Dugway 5J108-111)</name>
    <dbReference type="NCBI Taxonomy" id="434922"/>
    <lineage>
        <taxon>Bacteria</taxon>
        <taxon>Pseudomonadati</taxon>
        <taxon>Pseudomonadota</taxon>
        <taxon>Gammaproteobacteria</taxon>
        <taxon>Legionellales</taxon>
        <taxon>Coxiellaceae</taxon>
        <taxon>Coxiella</taxon>
    </lineage>
</organism>